<proteinExistence type="predicted"/>
<name>A0A8T2RZD9_CERRI</name>
<dbReference type="AlphaFoldDB" id="A0A8T2RZD9"/>
<organism evidence="2 3">
    <name type="scientific">Ceratopteris richardii</name>
    <name type="common">Triangle waterfern</name>
    <dbReference type="NCBI Taxonomy" id="49495"/>
    <lineage>
        <taxon>Eukaryota</taxon>
        <taxon>Viridiplantae</taxon>
        <taxon>Streptophyta</taxon>
        <taxon>Embryophyta</taxon>
        <taxon>Tracheophyta</taxon>
        <taxon>Polypodiopsida</taxon>
        <taxon>Polypodiidae</taxon>
        <taxon>Polypodiales</taxon>
        <taxon>Pteridineae</taxon>
        <taxon>Pteridaceae</taxon>
        <taxon>Parkerioideae</taxon>
        <taxon>Ceratopteris</taxon>
    </lineage>
</organism>
<evidence type="ECO:0000256" key="1">
    <source>
        <dbReference type="SAM" id="Phobius"/>
    </source>
</evidence>
<protein>
    <submittedName>
        <fullName evidence="2">Uncharacterized protein</fullName>
    </submittedName>
</protein>
<evidence type="ECO:0000313" key="2">
    <source>
        <dbReference type="EMBL" id="KAH7300838.1"/>
    </source>
</evidence>
<feature type="transmembrane region" description="Helical" evidence="1">
    <location>
        <begin position="12"/>
        <end position="31"/>
    </location>
</feature>
<keyword evidence="1" id="KW-0472">Membrane</keyword>
<evidence type="ECO:0000313" key="3">
    <source>
        <dbReference type="Proteomes" id="UP000825935"/>
    </source>
</evidence>
<sequence length="102" mass="10653">MDLVGSRNRSIIAALLLVLLVMFFVTMEVIIQPAEAGCSNQVGTCKGAFGSRNCNGYCQSCHYSPSSPTSCTKCAKGDCTGGIGGFFGTCTCYRPCRACTSG</sequence>
<keyword evidence="1" id="KW-1133">Transmembrane helix</keyword>
<dbReference type="EMBL" id="CM035429">
    <property type="protein sequence ID" value="KAH7300838.1"/>
    <property type="molecule type" value="Genomic_DNA"/>
</dbReference>
<reference evidence="2" key="1">
    <citation type="submission" date="2021-08" db="EMBL/GenBank/DDBJ databases">
        <title>WGS assembly of Ceratopteris richardii.</title>
        <authorList>
            <person name="Marchant D.B."/>
            <person name="Chen G."/>
            <person name="Jenkins J."/>
            <person name="Shu S."/>
            <person name="Leebens-Mack J."/>
            <person name="Grimwood J."/>
            <person name="Schmutz J."/>
            <person name="Soltis P."/>
            <person name="Soltis D."/>
            <person name="Chen Z.-H."/>
        </authorList>
    </citation>
    <scope>NUCLEOTIDE SEQUENCE</scope>
    <source>
        <strain evidence="2">Whitten #5841</strain>
        <tissue evidence="2">Leaf</tissue>
    </source>
</reference>
<keyword evidence="3" id="KW-1185">Reference proteome</keyword>
<dbReference type="Proteomes" id="UP000825935">
    <property type="component" value="Chromosome 24"/>
</dbReference>
<keyword evidence="1" id="KW-0812">Transmembrane</keyword>
<accession>A0A8T2RZD9</accession>
<comment type="caution">
    <text evidence="2">The sequence shown here is derived from an EMBL/GenBank/DDBJ whole genome shotgun (WGS) entry which is preliminary data.</text>
</comment>
<gene>
    <name evidence="2" type="ORF">KP509_24G081000</name>
</gene>